<reference evidence="1 2" key="1">
    <citation type="submission" date="2019-04" db="EMBL/GenBank/DDBJ databases">
        <title>Niastella caeni sp. nov., isolated from activated sludge.</title>
        <authorList>
            <person name="Sheng M."/>
        </authorList>
    </citation>
    <scope>NUCLEOTIDE SEQUENCE [LARGE SCALE GENOMIC DNA]</scope>
    <source>
        <strain evidence="1 2">HX-2-15</strain>
    </source>
</reference>
<dbReference type="Proteomes" id="UP000306918">
    <property type="component" value="Unassembled WGS sequence"/>
</dbReference>
<sequence length="81" mass="8942">MDKHKLSKSKVTGKVSANDANPVLNVIINVREPNYVPSWLSLRKKITANIFTADIKKTDLPKLEADGQVISVAINEQLNSL</sequence>
<protein>
    <submittedName>
        <fullName evidence="1">Uncharacterized protein</fullName>
    </submittedName>
</protein>
<dbReference type="OrthoDB" id="677042at2"/>
<keyword evidence="2" id="KW-1185">Reference proteome</keyword>
<dbReference type="AlphaFoldDB" id="A0A4S8HXG9"/>
<organism evidence="1 2">
    <name type="scientific">Niastella caeni</name>
    <dbReference type="NCBI Taxonomy" id="2569763"/>
    <lineage>
        <taxon>Bacteria</taxon>
        <taxon>Pseudomonadati</taxon>
        <taxon>Bacteroidota</taxon>
        <taxon>Chitinophagia</taxon>
        <taxon>Chitinophagales</taxon>
        <taxon>Chitinophagaceae</taxon>
        <taxon>Niastella</taxon>
    </lineage>
</organism>
<proteinExistence type="predicted"/>
<evidence type="ECO:0000313" key="2">
    <source>
        <dbReference type="Proteomes" id="UP000306918"/>
    </source>
</evidence>
<comment type="caution">
    <text evidence="1">The sequence shown here is derived from an EMBL/GenBank/DDBJ whole genome shotgun (WGS) entry which is preliminary data.</text>
</comment>
<gene>
    <name evidence="1" type="ORF">FAM09_11345</name>
</gene>
<dbReference type="RefSeq" id="WP_136577201.1">
    <property type="nucleotide sequence ID" value="NZ_STFF01000002.1"/>
</dbReference>
<accession>A0A4S8HXG9</accession>
<evidence type="ECO:0000313" key="1">
    <source>
        <dbReference type="EMBL" id="THU40448.1"/>
    </source>
</evidence>
<dbReference type="EMBL" id="STFF01000002">
    <property type="protein sequence ID" value="THU40448.1"/>
    <property type="molecule type" value="Genomic_DNA"/>
</dbReference>
<name>A0A4S8HXG9_9BACT</name>